<reference evidence="4 5" key="1">
    <citation type="submission" date="2024-02" db="EMBL/GenBank/DDBJ databases">
        <title>Chromosome-scale genome assembly of the rough periwinkle Littorina saxatilis.</title>
        <authorList>
            <person name="De Jode A."/>
            <person name="Faria R."/>
            <person name="Formenti G."/>
            <person name="Sims Y."/>
            <person name="Smith T.P."/>
            <person name="Tracey A."/>
            <person name="Wood J.M.D."/>
            <person name="Zagrodzka Z.B."/>
            <person name="Johannesson K."/>
            <person name="Butlin R.K."/>
            <person name="Leder E.H."/>
        </authorList>
    </citation>
    <scope>NUCLEOTIDE SEQUENCE [LARGE SCALE GENOMIC DNA]</scope>
    <source>
        <strain evidence="4">Snail1</strain>
        <tissue evidence="4">Muscle</tissue>
    </source>
</reference>
<accession>A0AAN9B6G1</accession>
<dbReference type="Proteomes" id="UP001374579">
    <property type="component" value="Unassembled WGS sequence"/>
</dbReference>
<feature type="compositionally biased region" description="Low complexity" evidence="1">
    <location>
        <begin position="168"/>
        <end position="214"/>
    </location>
</feature>
<gene>
    <name evidence="4" type="ORF">V1264_023157</name>
</gene>
<sequence>MDRRRFKLVLVSVLALFVSVSVTAPTEVAPSCQLCTLILGVCGNGICENKGTADNCRYECVCAQGMTGVGCQGEARLPNAAVIKDPVMIKVNPIDALNFNLFGGPLFDPTIPAMTDPTTPTPTTTTTTPKPTTTTRKTTTTTTARPTTRAPAAPPAAIAPGLGSPEIVGGSSPPVGKPSPSGVAGKSSSTSPATALSAAVARSDPSSSGSSGSGNAAPQSQTSTKMPTPSKAKASIVQVPSLSEALALSAVTAAPRGAAPGTGTDSTVSSPDLVSKLAQLNSDDQTSAPLPSSASSTSSSNTKSHNSGGTSSSSAPSQPASSGLSSSSSQTSPSTSQQGPSTAI</sequence>
<keyword evidence="2" id="KW-0732">Signal</keyword>
<evidence type="ECO:0000313" key="4">
    <source>
        <dbReference type="EMBL" id="KAK7100166.1"/>
    </source>
</evidence>
<organism evidence="4 5">
    <name type="scientific">Littorina saxatilis</name>
    <dbReference type="NCBI Taxonomy" id="31220"/>
    <lineage>
        <taxon>Eukaryota</taxon>
        <taxon>Metazoa</taxon>
        <taxon>Spiralia</taxon>
        <taxon>Lophotrochozoa</taxon>
        <taxon>Mollusca</taxon>
        <taxon>Gastropoda</taxon>
        <taxon>Caenogastropoda</taxon>
        <taxon>Littorinimorpha</taxon>
        <taxon>Littorinoidea</taxon>
        <taxon>Littorinidae</taxon>
        <taxon>Littorina</taxon>
    </lineage>
</organism>
<evidence type="ECO:0000313" key="5">
    <source>
        <dbReference type="Proteomes" id="UP001374579"/>
    </source>
</evidence>
<feature type="compositionally biased region" description="Polar residues" evidence="1">
    <location>
        <begin position="216"/>
        <end position="227"/>
    </location>
</feature>
<feature type="region of interest" description="Disordered" evidence="1">
    <location>
        <begin position="113"/>
        <end position="236"/>
    </location>
</feature>
<feature type="region of interest" description="Disordered" evidence="1">
    <location>
        <begin position="255"/>
        <end position="344"/>
    </location>
</feature>
<dbReference type="PROSITE" id="PS00022">
    <property type="entry name" value="EGF_1"/>
    <property type="match status" value="1"/>
</dbReference>
<feature type="chain" id="PRO_5042965664" description="EGF-like domain-containing protein" evidence="2">
    <location>
        <begin position="24"/>
        <end position="344"/>
    </location>
</feature>
<comment type="caution">
    <text evidence="4">The sequence shown here is derived from an EMBL/GenBank/DDBJ whole genome shotgun (WGS) entry which is preliminary data.</text>
</comment>
<feature type="compositionally biased region" description="Low complexity" evidence="1">
    <location>
        <begin position="286"/>
        <end position="344"/>
    </location>
</feature>
<feature type="compositionally biased region" description="Low complexity" evidence="1">
    <location>
        <begin position="255"/>
        <end position="264"/>
    </location>
</feature>
<feature type="domain" description="EGF-like" evidence="3">
    <location>
        <begin position="60"/>
        <end position="71"/>
    </location>
</feature>
<evidence type="ECO:0000256" key="2">
    <source>
        <dbReference type="SAM" id="SignalP"/>
    </source>
</evidence>
<protein>
    <recommendedName>
        <fullName evidence="3">EGF-like domain-containing protein</fullName>
    </recommendedName>
</protein>
<feature type="signal peptide" evidence="2">
    <location>
        <begin position="1"/>
        <end position="23"/>
    </location>
</feature>
<feature type="compositionally biased region" description="Polar residues" evidence="1">
    <location>
        <begin position="265"/>
        <end position="285"/>
    </location>
</feature>
<name>A0AAN9B6G1_9CAEN</name>
<keyword evidence="5" id="KW-1185">Reference proteome</keyword>
<evidence type="ECO:0000259" key="3">
    <source>
        <dbReference type="PROSITE" id="PS00022"/>
    </source>
</evidence>
<dbReference type="AlphaFoldDB" id="A0AAN9B6G1"/>
<dbReference type="InterPro" id="IPR000742">
    <property type="entry name" value="EGF"/>
</dbReference>
<dbReference type="EMBL" id="JBAMIC010000011">
    <property type="protein sequence ID" value="KAK7100166.1"/>
    <property type="molecule type" value="Genomic_DNA"/>
</dbReference>
<evidence type="ECO:0000256" key="1">
    <source>
        <dbReference type="SAM" id="MobiDB-lite"/>
    </source>
</evidence>
<feature type="compositionally biased region" description="Low complexity" evidence="1">
    <location>
        <begin position="113"/>
        <end position="160"/>
    </location>
</feature>
<proteinExistence type="predicted"/>